<dbReference type="EMBL" id="KL662167">
    <property type="protein sequence ID" value="KFM28343.1"/>
    <property type="molecule type" value="Genomic_DNA"/>
</dbReference>
<feature type="coiled-coil region" evidence="1">
    <location>
        <begin position="417"/>
        <end position="468"/>
    </location>
</feature>
<gene>
    <name evidence="3" type="ORF">F751_3853</name>
</gene>
<dbReference type="RefSeq" id="XP_011401357.1">
    <property type="nucleotide sequence ID" value="XM_011403055.1"/>
</dbReference>
<dbReference type="eggNOG" id="ENOG502S3BZ">
    <property type="taxonomic scope" value="Eukaryota"/>
</dbReference>
<dbReference type="Gene3D" id="2.30.310.10">
    <property type="entry name" value="ibrinogen binding protein from staphylococcus aureus domain"/>
    <property type="match status" value="1"/>
</dbReference>
<proteinExistence type="predicted"/>
<dbReference type="InterPro" id="IPR051608">
    <property type="entry name" value="RQC_Subunit_NEMF"/>
</dbReference>
<dbReference type="GeneID" id="23615244"/>
<dbReference type="GO" id="GO:0000049">
    <property type="term" value="F:tRNA binding"/>
    <property type="evidence" value="ECO:0007669"/>
    <property type="project" value="TreeGrafter"/>
</dbReference>
<feature type="region of interest" description="Disordered" evidence="2">
    <location>
        <begin position="605"/>
        <end position="628"/>
    </location>
</feature>
<dbReference type="PANTHER" id="PTHR15239:SF6">
    <property type="entry name" value="RIBOSOME QUALITY CONTROL COMPLEX SUBUNIT NEMF"/>
    <property type="match status" value="1"/>
</dbReference>
<organism evidence="3 4">
    <name type="scientific">Auxenochlorella protothecoides</name>
    <name type="common">Green microalga</name>
    <name type="synonym">Chlorella protothecoides</name>
    <dbReference type="NCBI Taxonomy" id="3075"/>
    <lineage>
        <taxon>Eukaryota</taxon>
        <taxon>Viridiplantae</taxon>
        <taxon>Chlorophyta</taxon>
        <taxon>core chlorophytes</taxon>
        <taxon>Trebouxiophyceae</taxon>
        <taxon>Chlorellales</taxon>
        <taxon>Chlorellaceae</taxon>
        <taxon>Auxenochlorella</taxon>
    </lineage>
</organism>
<dbReference type="GO" id="GO:0043023">
    <property type="term" value="F:ribosomal large subunit binding"/>
    <property type="evidence" value="ECO:0007669"/>
    <property type="project" value="TreeGrafter"/>
</dbReference>
<name>A0A087SRI9_AUXPR</name>
<dbReference type="AlphaFoldDB" id="A0A087SRI9"/>
<evidence type="ECO:0000313" key="4">
    <source>
        <dbReference type="Proteomes" id="UP000028924"/>
    </source>
</evidence>
<evidence type="ECO:0000313" key="3">
    <source>
        <dbReference type="EMBL" id="KFM28343.1"/>
    </source>
</evidence>
<reference evidence="3 4" key="1">
    <citation type="journal article" date="2014" name="BMC Genomics">
        <title>Oil accumulation mechanisms of the oleaginous microalga Chlorella protothecoides revealed through its genome, transcriptomes, and proteomes.</title>
        <authorList>
            <person name="Gao C."/>
            <person name="Wang Y."/>
            <person name="Shen Y."/>
            <person name="Yan D."/>
            <person name="He X."/>
            <person name="Dai J."/>
            <person name="Wu Q."/>
        </authorList>
    </citation>
    <scope>NUCLEOTIDE SEQUENCE [LARGE SCALE GENOMIC DNA]</scope>
    <source>
        <strain evidence="3 4">0710</strain>
    </source>
</reference>
<evidence type="ECO:0000256" key="2">
    <source>
        <dbReference type="SAM" id="MobiDB-lite"/>
    </source>
</evidence>
<dbReference type="GO" id="GO:1990112">
    <property type="term" value="C:RQC complex"/>
    <property type="evidence" value="ECO:0007669"/>
    <property type="project" value="TreeGrafter"/>
</dbReference>
<dbReference type="OrthoDB" id="436717at2759"/>
<keyword evidence="4" id="KW-1185">Reference proteome</keyword>
<dbReference type="PANTHER" id="PTHR15239">
    <property type="entry name" value="NUCLEAR EXPORT MEDIATOR FACTOR NEMF"/>
    <property type="match status" value="1"/>
</dbReference>
<dbReference type="GO" id="GO:0072344">
    <property type="term" value="P:rescue of stalled ribosome"/>
    <property type="evidence" value="ECO:0007669"/>
    <property type="project" value="TreeGrafter"/>
</dbReference>
<dbReference type="KEGG" id="apro:F751_3853"/>
<protein>
    <submittedName>
        <fullName evidence="3">Uncharacterized protein YloA</fullName>
    </submittedName>
</protein>
<dbReference type="Pfam" id="PF05833">
    <property type="entry name" value="NFACT_N"/>
    <property type="match status" value="1"/>
</dbReference>
<dbReference type="Proteomes" id="UP000028924">
    <property type="component" value="Unassembled WGS sequence"/>
</dbReference>
<accession>A0A087SRI9</accession>
<evidence type="ECO:0000256" key="1">
    <source>
        <dbReference type="SAM" id="Coils"/>
    </source>
</evidence>
<sequence length="628" mass="66361">MAMLARATRILPHGFTSLREWHGSRLACRAAPHPPAPPAPATDFTLLSACVRALEAGWTPSRVDTVVQVSGTSLALALRTAEAHTWLHLSWHPRHGHLGLGPPPPRRGDPLLDSHALGAVLKAQLAGLVLTRAALVLAWERLVRLDLEAPQGGSDSRRRIYLELTGRHANLAVTDSDDVILAAGHQVGPAQSAARPLQVGARYLPPPAARGLDPEQCPGLAEWQSAVQGTLGVQQAPCSCAAALAKTFRGVGSGVAGEVWEAAGEVGPQGPSRDQWAAAHAAWLRWVSAVRVGELRGAQLPDGSWRWLGAGADVQHTGSEGTCDVLHAVHAAQTTQLEEAAFEKVRQPLMKALAAALTRLERKEVSLAQAAAAGQGADATRKKADLLMAHAHLWSPGATSLEVEDWDQPGTTVTLPLDAKESAVEAAEKLYARARKVQRGAATVQPLLEAARSQIQQLRETRVLLEQLEVPADAGVLKEVQAELAEAGLLRSAKVPSTTGKRANKKPGAAPASSPRRFRSPSGLAVLVGRTSAQNETLSTRTAAAWDSPPDEDLGFCADLAAWFSSARGSTAVDVTVAWARDVSKPRGAAKGRVTVKKEMAVLQGRPDRGERWAAAAEERAAGHHADG</sequence>
<feature type="region of interest" description="Disordered" evidence="2">
    <location>
        <begin position="495"/>
        <end position="521"/>
    </location>
</feature>
<keyword evidence="1" id="KW-0175">Coiled coil</keyword>